<accession>A0AA38Q773</accession>
<evidence type="ECO:0000313" key="3">
    <source>
        <dbReference type="EMBL" id="KAJ3988633.1"/>
    </source>
</evidence>
<dbReference type="AlphaFoldDB" id="A0AA38Q773"/>
<sequence>MFAKVFVLLAALPAVFSLTLDTPTNVTSGLVSNVTWTATDDDPTFTLELNHPSFGNSLALANNVNPTSGSPLNIEWPIVPADSGYTLSAVNITDINTVFSTSGSFSIAQAPTTGVSASVSTTFTVSSSSGVSASVTGSSGSTTGTGTSSAGTSASGTSASAASTTSTSSSFNGAGSFKSGNSAVLVAVLSAIAGAAFYL</sequence>
<evidence type="ECO:0000256" key="1">
    <source>
        <dbReference type="SAM" id="MobiDB-lite"/>
    </source>
</evidence>
<dbReference type="Proteomes" id="UP001163850">
    <property type="component" value="Unassembled WGS sequence"/>
</dbReference>
<comment type="caution">
    <text evidence="3">The sequence shown here is derived from an EMBL/GenBank/DDBJ whole genome shotgun (WGS) entry which is preliminary data.</text>
</comment>
<keyword evidence="2" id="KW-0732">Signal</keyword>
<feature type="signal peptide" evidence="2">
    <location>
        <begin position="1"/>
        <end position="17"/>
    </location>
</feature>
<protein>
    <submittedName>
        <fullName evidence="3">Uncharacterized protein</fullName>
    </submittedName>
</protein>
<proteinExistence type="predicted"/>
<organism evidence="3 4">
    <name type="scientific">Lentinula detonsa</name>
    <dbReference type="NCBI Taxonomy" id="2804962"/>
    <lineage>
        <taxon>Eukaryota</taxon>
        <taxon>Fungi</taxon>
        <taxon>Dikarya</taxon>
        <taxon>Basidiomycota</taxon>
        <taxon>Agaricomycotina</taxon>
        <taxon>Agaricomycetes</taxon>
        <taxon>Agaricomycetidae</taxon>
        <taxon>Agaricales</taxon>
        <taxon>Marasmiineae</taxon>
        <taxon>Omphalotaceae</taxon>
        <taxon>Lentinula</taxon>
    </lineage>
</organism>
<dbReference type="EMBL" id="MU801907">
    <property type="protein sequence ID" value="KAJ3988633.1"/>
    <property type="molecule type" value="Genomic_DNA"/>
</dbReference>
<feature type="chain" id="PRO_5041356217" evidence="2">
    <location>
        <begin position="18"/>
        <end position="199"/>
    </location>
</feature>
<gene>
    <name evidence="3" type="ORF">F5890DRAFT_393049</name>
</gene>
<name>A0AA38Q773_9AGAR</name>
<evidence type="ECO:0000256" key="2">
    <source>
        <dbReference type="SAM" id="SignalP"/>
    </source>
</evidence>
<reference evidence="3" key="1">
    <citation type="submission" date="2022-08" db="EMBL/GenBank/DDBJ databases">
        <authorList>
            <consortium name="DOE Joint Genome Institute"/>
            <person name="Min B."/>
            <person name="Riley R."/>
            <person name="Sierra-Patev S."/>
            <person name="Naranjo-Ortiz M."/>
            <person name="Looney B."/>
            <person name="Konkel Z."/>
            <person name="Slot J.C."/>
            <person name="Sakamoto Y."/>
            <person name="Steenwyk J.L."/>
            <person name="Rokas A."/>
            <person name="Carro J."/>
            <person name="Camarero S."/>
            <person name="Ferreira P."/>
            <person name="Molpeceres G."/>
            <person name="Ruiz-Duenas F.J."/>
            <person name="Serrano A."/>
            <person name="Henrissat B."/>
            <person name="Drula E."/>
            <person name="Hughes K.W."/>
            <person name="Mata J.L."/>
            <person name="Ishikawa N.K."/>
            <person name="Vargas-Isla R."/>
            <person name="Ushijima S."/>
            <person name="Smith C.A."/>
            <person name="Ahrendt S."/>
            <person name="Andreopoulos W."/>
            <person name="He G."/>
            <person name="Labutti K."/>
            <person name="Lipzen A."/>
            <person name="Ng V."/>
            <person name="Sandor L."/>
            <person name="Barry K."/>
            <person name="Martinez A.T."/>
            <person name="Xiao Y."/>
            <person name="Gibbons J.G."/>
            <person name="Terashima K."/>
            <person name="Hibbett D.S."/>
            <person name="Grigoriev I.V."/>
        </authorList>
    </citation>
    <scope>NUCLEOTIDE SEQUENCE</scope>
    <source>
        <strain evidence="3">TFB7829</strain>
    </source>
</reference>
<evidence type="ECO:0000313" key="4">
    <source>
        <dbReference type="Proteomes" id="UP001163850"/>
    </source>
</evidence>
<feature type="region of interest" description="Disordered" evidence="1">
    <location>
        <begin position="128"/>
        <end position="159"/>
    </location>
</feature>